<dbReference type="SMART" id="SM00825">
    <property type="entry name" value="PKS_KS"/>
    <property type="match status" value="1"/>
</dbReference>
<dbReference type="SUPFAM" id="SSF53335">
    <property type="entry name" value="S-adenosyl-L-methionine-dependent methyltransferases"/>
    <property type="match status" value="1"/>
</dbReference>
<dbReference type="Pfam" id="PF08242">
    <property type="entry name" value="Methyltransf_12"/>
    <property type="match status" value="1"/>
</dbReference>
<dbReference type="GO" id="GO:0003677">
    <property type="term" value="F:DNA binding"/>
    <property type="evidence" value="ECO:0007669"/>
    <property type="project" value="InterPro"/>
</dbReference>
<evidence type="ECO:0000256" key="8">
    <source>
        <dbReference type="SAM" id="MobiDB-lite"/>
    </source>
</evidence>
<keyword evidence="6" id="KW-0012">Acyltransferase</keyword>
<dbReference type="InterPro" id="IPR014031">
    <property type="entry name" value="Ketoacyl_synth_C"/>
</dbReference>
<dbReference type="InterPro" id="IPR014030">
    <property type="entry name" value="Ketoacyl_synth_N"/>
</dbReference>
<feature type="domain" description="PKS/mFAS DH" evidence="11">
    <location>
        <begin position="1773"/>
        <end position="2087"/>
    </location>
</feature>
<dbReference type="PROSITE" id="PS52019">
    <property type="entry name" value="PKS_MFAS_DH"/>
    <property type="match status" value="1"/>
</dbReference>
<name>A0A3S5CX58_9PEZI</name>
<dbReference type="Pfam" id="PF00109">
    <property type="entry name" value="ketoacyl-synt"/>
    <property type="match status" value="1"/>
</dbReference>
<dbReference type="InterPro" id="IPR029063">
    <property type="entry name" value="SAM-dependent_MTases_sf"/>
</dbReference>
<dbReference type="Proteomes" id="UP000289323">
    <property type="component" value="Unassembled WGS sequence"/>
</dbReference>
<dbReference type="InterPro" id="IPR020841">
    <property type="entry name" value="PKS_Beta-ketoAc_synthase_dom"/>
</dbReference>
<dbReference type="InterPro" id="IPR006162">
    <property type="entry name" value="Ppantetheine_attach_site"/>
</dbReference>
<evidence type="ECO:0000256" key="4">
    <source>
        <dbReference type="ARBA" id="ARBA00023242"/>
    </source>
</evidence>
<dbReference type="InterPro" id="IPR049900">
    <property type="entry name" value="PKS_mFAS_DH"/>
</dbReference>
<dbReference type="SMART" id="SM01294">
    <property type="entry name" value="PKS_PP_betabranch"/>
    <property type="match status" value="1"/>
</dbReference>
<dbReference type="Pfam" id="PF18558">
    <property type="entry name" value="HTH_51"/>
    <property type="match status" value="1"/>
</dbReference>
<dbReference type="InterPro" id="IPR042104">
    <property type="entry name" value="PKS_dehydratase_sf"/>
</dbReference>
<reference evidence="12 13" key="1">
    <citation type="submission" date="2018-04" db="EMBL/GenBank/DDBJ databases">
        <authorList>
            <person name="Huttner S."/>
            <person name="Dainat J."/>
        </authorList>
    </citation>
    <scope>NUCLEOTIDE SEQUENCE [LARGE SCALE GENOMIC DNA]</scope>
</reference>
<dbReference type="SMART" id="SM00827">
    <property type="entry name" value="PKS_AT"/>
    <property type="match status" value="1"/>
</dbReference>
<evidence type="ECO:0000259" key="9">
    <source>
        <dbReference type="PROSITE" id="PS50075"/>
    </source>
</evidence>
<dbReference type="Gene3D" id="3.40.50.150">
    <property type="entry name" value="Vaccinia Virus protein VP39"/>
    <property type="match status" value="1"/>
</dbReference>
<dbReference type="GO" id="GO:0004315">
    <property type="term" value="F:3-oxoacyl-[acyl-carrier-protein] synthase activity"/>
    <property type="evidence" value="ECO:0007669"/>
    <property type="project" value="InterPro"/>
</dbReference>
<keyword evidence="2" id="KW-0597">Phosphoprotein</keyword>
<proteinExistence type="predicted"/>
<evidence type="ECO:0000256" key="5">
    <source>
        <dbReference type="ARBA" id="ARBA00023268"/>
    </source>
</evidence>
<dbReference type="InterPro" id="IPR041068">
    <property type="entry name" value="HTH_51"/>
</dbReference>
<feature type="region of interest" description="N-terminal hotdog fold" evidence="7">
    <location>
        <begin position="1773"/>
        <end position="1908"/>
    </location>
</feature>
<evidence type="ECO:0000256" key="7">
    <source>
        <dbReference type="PROSITE-ProRule" id="PRU01363"/>
    </source>
</evidence>
<dbReference type="Gene3D" id="3.40.366.10">
    <property type="entry name" value="Malonyl-Coenzyme A Acyl Carrier Protein, domain 2"/>
    <property type="match status" value="2"/>
</dbReference>
<dbReference type="InterPro" id="IPR014043">
    <property type="entry name" value="Acyl_transferase_dom"/>
</dbReference>
<evidence type="ECO:0000256" key="3">
    <source>
        <dbReference type="ARBA" id="ARBA00022679"/>
    </source>
</evidence>
<dbReference type="InterPro" id="IPR036736">
    <property type="entry name" value="ACP-like_sf"/>
</dbReference>
<keyword evidence="3" id="KW-0808">Transferase</keyword>
<organism evidence="12 13">
    <name type="scientific">Thermothielavioides terrestris</name>
    <dbReference type="NCBI Taxonomy" id="2587410"/>
    <lineage>
        <taxon>Eukaryota</taxon>
        <taxon>Fungi</taxon>
        <taxon>Dikarya</taxon>
        <taxon>Ascomycota</taxon>
        <taxon>Pezizomycotina</taxon>
        <taxon>Sordariomycetes</taxon>
        <taxon>Sordariomycetidae</taxon>
        <taxon>Sordariales</taxon>
        <taxon>Chaetomiaceae</taxon>
        <taxon>Thermothielavioides</taxon>
    </lineage>
</organism>
<dbReference type="InterPro" id="IPR020806">
    <property type="entry name" value="PKS_PP-bd"/>
</dbReference>
<feature type="compositionally biased region" description="Low complexity" evidence="8">
    <location>
        <begin position="833"/>
        <end position="842"/>
    </location>
</feature>
<dbReference type="InterPro" id="IPR013217">
    <property type="entry name" value="Methyltransf_12"/>
</dbReference>
<dbReference type="SMART" id="SM00906">
    <property type="entry name" value="Fungal_trans"/>
    <property type="match status" value="1"/>
</dbReference>
<keyword evidence="5" id="KW-0511">Multifunctional enzyme</keyword>
<evidence type="ECO:0000256" key="2">
    <source>
        <dbReference type="ARBA" id="ARBA00022553"/>
    </source>
</evidence>
<accession>A0A3S5CX58</accession>
<dbReference type="InterPro" id="IPR013120">
    <property type="entry name" value="FAR_NAD-bd"/>
</dbReference>
<dbReference type="Pfam" id="PF00698">
    <property type="entry name" value="Acyl_transf_1"/>
    <property type="match status" value="1"/>
</dbReference>
<gene>
    <name evidence="12" type="ORF">TT172_LOCUS5554</name>
</gene>
<evidence type="ECO:0000313" key="12">
    <source>
        <dbReference type="EMBL" id="SPQ23135.1"/>
    </source>
</evidence>
<protein>
    <submittedName>
        <fullName evidence="12">86c96fad-88fc-49b6-ac02-82a217fc3ad9</fullName>
    </submittedName>
</protein>
<dbReference type="Pfam" id="PF04082">
    <property type="entry name" value="Fungal_trans"/>
    <property type="match status" value="1"/>
</dbReference>
<dbReference type="Gene3D" id="3.10.129.110">
    <property type="entry name" value="Polyketide synthase dehydratase"/>
    <property type="match status" value="1"/>
</dbReference>
<dbReference type="PANTHER" id="PTHR45681">
    <property type="entry name" value="POLYKETIDE SYNTHASE 44-RELATED"/>
    <property type="match status" value="1"/>
</dbReference>
<dbReference type="PROSITE" id="PS00012">
    <property type="entry name" value="PHOSPHOPANTETHEINE"/>
    <property type="match status" value="1"/>
</dbReference>
<dbReference type="EMBL" id="OUUZ01000009">
    <property type="protein sequence ID" value="SPQ23135.1"/>
    <property type="molecule type" value="Genomic_DNA"/>
</dbReference>
<dbReference type="Pfam" id="PF16073">
    <property type="entry name" value="SAT"/>
    <property type="match status" value="1"/>
</dbReference>
<evidence type="ECO:0000256" key="6">
    <source>
        <dbReference type="ARBA" id="ARBA00023315"/>
    </source>
</evidence>
<keyword evidence="4" id="KW-0539">Nucleus</keyword>
<dbReference type="InterPro" id="IPR009081">
    <property type="entry name" value="PP-bd_ACP"/>
</dbReference>
<dbReference type="Pfam" id="PF00550">
    <property type="entry name" value="PP-binding"/>
    <property type="match status" value="1"/>
</dbReference>
<dbReference type="GO" id="GO:0008270">
    <property type="term" value="F:zinc ion binding"/>
    <property type="evidence" value="ECO:0007669"/>
    <property type="project" value="InterPro"/>
</dbReference>
<dbReference type="SUPFAM" id="SSF55048">
    <property type="entry name" value="Probable ACP-binding domain of malonyl-CoA ACP transacylase"/>
    <property type="match status" value="1"/>
</dbReference>
<dbReference type="Gene3D" id="3.40.50.720">
    <property type="entry name" value="NAD(P)-binding Rossmann-like Domain"/>
    <property type="match status" value="1"/>
</dbReference>
<dbReference type="GO" id="GO:0006633">
    <property type="term" value="P:fatty acid biosynthetic process"/>
    <property type="evidence" value="ECO:0007669"/>
    <property type="project" value="InterPro"/>
</dbReference>
<dbReference type="InterPro" id="IPR018201">
    <property type="entry name" value="Ketoacyl_synth_AS"/>
</dbReference>
<sequence length="3114" mass="338649">MADIAASLPTPVDIPGAIDVGLDDIEASIASIPFSAPHNPTCPTLVSPPAEIAVPADQLIPPLTRADLDQLYFDRIHAFVPAIHHRRYLQRSRVALPTPSHRCLQYAMWTMASAMSSQFHHLRDSLYRGTLDLLHALDDARPTTAGTAATTDNDDEASLLAQAQAWILVAVYEFVQLPSSFRRAWASVGRAIRLVQLLRLSEMDAGDDHDAAVLDFTTPYNGDTDVDVCIEREERRRTFWVAFCLDRFASALSGLPLTLGELISTRLPCPEPAFQSATSVVMPLLSEIMETTDMDAEPRALSAPSSPWVECIVFCTLWGRALSHQQRSKLEHFHGPVAVAFRERQVRLDELLTSRMRLFQQRYAPGAVKSDPMLLFTNLVAQATVLSLCKAVGYVPPNAAEYADLVSSYQHRVPATAKDMIQVMAEVAHFSQFKAGTFPIMTNLKSTDFTTACRRAEARTDSLLLFGPQFLTLNADVLHDIRSKVRGTPDQEWIVTTISSLPDCWNTFVTAYPQYAVIENATQMLAALAEWFQTEPPAGSSETKSAFWPGFDATLPNLVLSPLVVIAHLTEYMAFLDLQQQQPQANRDPAVLGFCTGLFSAFVAALAGKDRDAVRKHGETAVRLAMLVGGIVDAQGVLDSSGPARALATSWASGSGLEALERILNRFPESYVSVAYDENRATVTTAAKTADEVQREMRAASIVAQEIGLRGRFHNEWYRDALGHLLQHVDAHPDLRLPDASMLVYPAWSNAGTSAPLTSGALHAHALRAVLVERSEWHRSFESAWAASIPDSAGSRIICFGPERCIPPSAMRKLGGRVAVVYMAEETKSQRRGATSAASHGEAAADRPTARKEDDIAVIGMSIKVAGADDVDEFWDLLCHGSSQHQEVPADRLSFDNVWREADTGRKWFGNFIRDHDAFDHKFFKKSAREIASTDPQQRHMMQVAYQALEQSGYFASRPADMKIGCFVGVCSADYENNAACYQPNAYTAIGNLKSFIAGKISHYFGWEGPSMCIDSACSSSLVAVHQACRAILGGECSAALAGGANIMTNSLWFQNLAAASFLSPTGQCKPFDAKGDGYCRAEGFAAVFLKKMSQAIQDGDQILGTISSTAVYQNQNCTPVFVPNSPSLADLFRDVVNKARLSPRQITVVEAHGTGTQVGDPAEYHSIKAVLGGDVRPGTAPLALGSVKGLVGHTECSSGAVSLVKTLLMLHHKTIPPQASFDTINPAIGAKPADHIEIVTKLTPWRVEAGGIHAALINNYGASGSNASAVVTEAPAVSRESNAAAGAGASGSRGAEYPLRIFGHDERALKAYCERLRRYLAGQAARDGNSPKGGLSLPDLAFNLSRQGNPTLDKSFVFGASSVEQVVEKMAAFEKGQDTRGLVSLSQNPPRPVVLCFGGQVSTFVGLDRGVYDACKVFRAHLNECDAVCVALGKAGSIFPGIFQREPISDPVKLQTMLFATQYACARSWMDCGVEPVAVVGHSFGELVALCISGVLSLRDALKMVIGRAAVIRESWGPEKGAMMAVEGDQQLVESLLAASGSGATIACFNGPRSFTLAGTAAEIDAVAETLNKRREFSGMRSKRLNVTNAFHSTLVEPLIPQLIEVGEELTFHEPRIPLEMATEVRASGKLTGRYVADHMRKPVYFNHAVRRLAQQYPSCIFLEAGSNSTITNMASRALESPKACHFQPVNITSDGGNGLSSLTSATLSLWREGLRTTFWPHHRTQTYEYAPLLLPPYQFEKSRHWLEMKAPPRGALPGAESATGKAEQETPQGLFSFVGYQDKAQRSARFRINTATREYLDLVSGHLIAKTAAICPATLIVDMAIESLTGLRPELSPARGDMHPQIHEVRNQAPICIDESRTVLLDFDAADTACRTWDWKISSSSPSKGAAMVHVTGRLVFVPASADAELRAEFKRYERLTGGHRHCANVLEAAVADDVMHGARSIYRAFADVVDYAEPYRGLQRLVGRGQESAGRVVKKHAGKTWLDTHLSDCFSQVAGIWVNCMTDCSPDDMYIATGFEKWLRSPVVGPDYVRPETWDVLACHQKEAGKLFLSDVFIFDAVNGNLVEAILGINYHGVSKLSMSKTLARLTPGLSSEGATSNNSAADRTSVAVVPVGSTTASADDVTKGTGELGAAPADKSAGKTKAARPEIDVAGKIRIILADISGLEPSEIKDDAGLADIGIDSLMGMELGREMEGVFKTPLMSDELAQVTTFRELVAHVSGVLGLTPGDDQESDELGDGTGDDSTVSQSGAETQFSTPTGASTPPPAEADKELKPTLSDLNLASGQAASGELRLPPEAVFEAFEEVKKLTDQFIADYRCADYMNTAMPKQTQLCVALAVEAFEQLGCPLASARAGTILQRIEHQPEHARLVEWLYQVLEHEARLVDVSPATGVITRTAVAAPATSSEAILAELLPAYPDHEWANRLTYFAGRRLAEVLRGEQDGIKLIFGTDEGRELVTGLYGDSLLNKLANVQMQHILERLVGKLEKPFPGPLKIMELGAGTGGTTKGLVPLLDRLGVPVEYTFTDLSASFVAAARKKFSKQYPFMKFRVHDIEKEPAADLLGTQHIVVASNAIHATRSLATSVTNIRKALRPDGFLMMLEMTEPLCWVDMIFGLFEGWWLFDDGRRHAIAHQSRWRADLEAAGYGRIDWTDGWRPETEIQRVFVAQASVQPGFSTQPTPMTFEPPRRALETLSDAQKLQLDAYVNTYTQGFEPPTAGDAAVAGNDGVVVAVTGATGSLGAHLVAHLASLPTVKTVYCLNRRSTTAEPTERQLEAFTSRGIQISREAVAAKLRVVVVDSAKPRLGLDADTYRDLVQSVTHIVHNAWPMTGKRPVSGLEAQFRVMRNLIDLARDAASCRPEEASITFQLISSIAVMGHYSLVDGNGRFAPEVRAAAHHLLPNGYAQAKWVCERMLDETLHRYPARFRPMVVRPGQIAGNSTSGYWNPVEHLSFLVKSSQTLRALPALRGDVCWTPVDRVAGAVADLLLLDASVRPHPVYHIDNPVRQPWEQLLPVLGRELGVPPQNVIGFDEWVRRVRRFPGAVDDNPAARLIDFLDDNFVRMSCGGLLLETRNACEHSPTLRAVGPVGEELVKRYVDWWKETGFLHR</sequence>
<dbReference type="SUPFAM" id="SSF47336">
    <property type="entry name" value="ACP-like"/>
    <property type="match status" value="1"/>
</dbReference>
<dbReference type="GO" id="GO:0006351">
    <property type="term" value="P:DNA-templated transcription"/>
    <property type="evidence" value="ECO:0007669"/>
    <property type="project" value="InterPro"/>
</dbReference>
<dbReference type="InterPro" id="IPR016035">
    <property type="entry name" value="Acyl_Trfase/lysoPLipase"/>
</dbReference>
<dbReference type="Gene3D" id="3.30.70.3290">
    <property type="match status" value="1"/>
</dbReference>
<dbReference type="CDD" id="cd00833">
    <property type="entry name" value="PKS"/>
    <property type="match status" value="1"/>
</dbReference>
<dbReference type="InterPro" id="IPR001227">
    <property type="entry name" value="Ac_transferase_dom_sf"/>
</dbReference>
<dbReference type="SUPFAM" id="SSF53901">
    <property type="entry name" value="Thiolase-like"/>
    <property type="match status" value="1"/>
</dbReference>
<feature type="region of interest" description="Disordered" evidence="8">
    <location>
        <begin position="2124"/>
        <end position="2150"/>
    </location>
</feature>
<dbReference type="InterPro" id="IPR050444">
    <property type="entry name" value="Polyketide_Synthase"/>
</dbReference>
<dbReference type="PROSITE" id="PS52004">
    <property type="entry name" value="KS3_2"/>
    <property type="match status" value="1"/>
</dbReference>
<dbReference type="InterPro" id="IPR016036">
    <property type="entry name" value="Malonyl_transacylase_ACP-bd"/>
</dbReference>
<dbReference type="InterPro" id="IPR016039">
    <property type="entry name" value="Thiolase-like"/>
</dbReference>
<dbReference type="SUPFAM" id="SSF51735">
    <property type="entry name" value="NAD(P)-binding Rossmann-fold domains"/>
    <property type="match status" value="1"/>
</dbReference>
<feature type="compositionally biased region" description="Polar residues" evidence="8">
    <location>
        <begin position="2248"/>
        <end position="2261"/>
    </location>
</feature>
<dbReference type="Pfam" id="PF02801">
    <property type="entry name" value="Ketoacyl-synt_C"/>
    <property type="match status" value="1"/>
</dbReference>
<dbReference type="InterPro" id="IPR007219">
    <property type="entry name" value="XnlR_reg_dom"/>
</dbReference>
<dbReference type="Gene3D" id="1.10.1200.10">
    <property type="entry name" value="ACP-like"/>
    <property type="match status" value="1"/>
</dbReference>
<dbReference type="Pfam" id="PF07993">
    <property type="entry name" value="NAD_binding_4"/>
    <property type="match status" value="1"/>
</dbReference>
<feature type="domain" description="Ketosynthase family 3 (KS3)" evidence="10">
    <location>
        <begin position="853"/>
        <end position="1274"/>
    </location>
</feature>
<keyword evidence="1" id="KW-0596">Phosphopantetheine</keyword>
<dbReference type="GO" id="GO:0031177">
    <property type="term" value="F:phosphopantetheine binding"/>
    <property type="evidence" value="ECO:0007669"/>
    <property type="project" value="InterPro"/>
</dbReference>
<dbReference type="PANTHER" id="PTHR45681:SF6">
    <property type="entry name" value="POLYKETIDE SYNTHASE 37"/>
    <property type="match status" value="1"/>
</dbReference>
<evidence type="ECO:0000259" key="10">
    <source>
        <dbReference type="PROSITE" id="PS52004"/>
    </source>
</evidence>
<dbReference type="InterPro" id="IPR032088">
    <property type="entry name" value="SAT"/>
</dbReference>
<dbReference type="CDD" id="cd12148">
    <property type="entry name" value="fungal_TF_MHR"/>
    <property type="match status" value="1"/>
</dbReference>
<feature type="region of interest" description="C-terminal hotdog fold" evidence="7">
    <location>
        <begin position="1938"/>
        <end position="2087"/>
    </location>
</feature>
<feature type="region of interest" description="Disordered" evidence="8">
    <location>
        <begin position="2229"/>
        <end position="2278"/>
    </location>
</feature>
<feature type="region of interest" description="Disordered" evidence="8">
    <location>
        <begin position="830"/>
        <end position="850"/>
    </location>
</feature>
<feature type="active site" description="Proton acceptor; for dehydratase activity" evidence="7">
    <location>
        <position position="1808"/>
    </location>
</feature>
<feature type="compositionally biased region" description="Acidic residues" evidence="8">
    <location>
        <begin position="2235"/>
        <end position="2247"/>
    </location>
</feature>
<feature type="active site" description="Proton donor; for dehydratase activity" evidence="7">
    <location>
        <position position="1995"/>
    </location>
</feature>
<dbReference type="GO" id="GO:0044550">
    <property type="term" value="P:secondary metabolite biosynthetic process"/>
    <property type="evidence" value="ECO:0007669"/>
    <property type="project" value="UniProtKB-ARBA"/>
</dbReference>
<evidence type="ECO:0000313" key="13">
    <source>
        <dbReference type="Proteomes" id="UP000289323"/>
    </source>
</evidence>
<evidence type="ECO:0000259" key="11">
    <source>
        <dbReference type="PROSITE" id="PS52019"/>
    </source>
</evidence>
<evidence type="ECO:0000256" key="1">
    <source>
        <dbReference type="ARBA" id="ARBA00022450"/>
    </source>
</evidence>
<feature type="domain" description="Carrier" evidence="9">
    <location>
        <begin position="2155"/>
        <end position="2229"/>
    </location>
</feature>
<dbReference type="Gene3D" id="3.40.47.10">
    <property type="match status" value="1"/>
</dbReference>
<dbReference type="PROSITE" id="PS00606">
    <property type="entry name" value="KS3_1"/>
    <property type="match status" value="1"/>
</dbReference>
<dbReference type="SMART" id="SM00823">
    <property type="entry name" value="PKS_PP"/>
    <property type="match status" value="1"/>
</dbReference>
<dbReference type="InterPro" id="IPR036291">
    <property type="entry name" value="NAD(P)-bd_dom_sf"/>
</dbReference>
<dbReference type="PROSITE" id="PS50075">
    <property type="entry name" value="CARRIER"/>
    <property type="match status" value="1"/>
</dbReference>
<dbReference type="SUPFAM" id="SSF52151">
    <property type="entry name" value="FabD/lysophospholipase-like"/>
    <property type="match status" value="1"/>
</dbReference>